<gene>
    <name evidence="3" type="ORF">B0J12DRAFT_361068</name>
</gene>
<feature type="region of interest" description="Disordered" evidence="1">
    <location>
        <begin position="50"/>
        <end position="81"/>
    </location>
</feature>
<evidence type="ECO:0000313" key="3">
    <source>
        <dbReference type="EMBL" id="KAH7026787.1"/>
    </source>
</evidence>
<comment type="caution">
    <text evidence="3">The sequence shown here is derived from an EMBL/GenBank/DDBJ whole genome shotgun (WGS) entry which is preliminary data.</text>
</comment>
<sequence>MLLIPGWSISKASLGVSTCLTCLLGSPGLALFARPCKHTSKLDKLASQKGNCTGVEKSGGERRRAPYSFRRGPRPSLRDAGGRWGTLQRCEEAQLPITHPNRVMPRC</sequence>
<feature type="chain" id="PRO_5045946683" description="Secreted protein" evidence="2">
    <location>
        <begin position="20"/>
        <end position="107"/>
    </location>
</feature>
<reference evidence="3 4" key="1">
    <citation type="journal article" date="2021" name="Nat. Commun.">
        <title>Genetic determinants of endophytism in the Arabidopsis root mycobiome.</title>
        <authorList>
            <person name="Mesny F."/>
            <person name="Miyauchi S."/>
            <person name="Thiergart T."/>
            <person name="Pickel B."/>
            <person name="Atanasova L."/>
            <person name="Karlsson M."/>
            <person name="Huettel B."/>
            <person name="Barry K.W."/>
            <person name="Haridas S."/>
            <person name="Chen C."/>
            <person name="Bauer D."/>
            <person name="Andreopoulos W."/>
            <person name="Pangilinan J."/>
            <person name="LaButti K."/>
            <person name="Riley R."/>
            <person name="Lipzen A."/>
            <person name="Clum A."/>
            <person name="Drula E."/>
            <person name="Henrissat B."/>
            <person name="Kohler A."/>
            <person name="Grigoriev I.V."/>
            <person name="Martin F.M."/>
            <person name="Hacquard S."/>
        </authorList>
    </citation>
    <scope>NUCLEOTIDE SEQUENCE [LARGE SCALE GENOMIC DNA]</scope>
    <source>
        <strain evidence="3 4">MPI-SDFR-AT-0080</strain>
    </source>
</reference>
<protein>
    <recommendedName>
        <fullName evidence="5">Secreted protein</fullName>
    </recommendedName>
</protein>
<dbReference type="EMBL" id="JAGTJR010000055">
    <property type="protein sequence ID" value="KAH7026787.1"/>
    <property type="molecule type" value="Genomic_DNA"/>
</dbReference>
<evidence type="ECO:0008006" key="5">
    <source>
        <dbReference type="Google" id="ProtNLM"/>
    </source>
</evidence>
<keyword evidence="4" id="KW-1185">Reference proteome</keyword>
<accession>A0ABQ8FWP2</accession>
<evidence type="ECO:0000256" key="2">
    <source>
        <dbReference type="SAM" id="SignalP"/>
    </source>
</evidence>
<organism evidence="3 4">
    <name type="scientific">Macrophomina phaseolina</name>
    <dbReference type="NCBI Taxonomy" id="35725"/>
    <lineage>
        <taxon>Eukaryota</taxon>
        <taxon>Fungi</taxon>
        <taxon>Dikarya</taxon>
        <taxon>Ascomycota</taxon>
        <taxon>Pezizomycotina</taxon>
        <taxon>Dothideomycetes</taxon>
        <taxon>Dothideomycetes incertae sedis</taxon>
        <taxon>Botryosphaeriales</taxon>
        <taxon>Botryosphaeriaceae</taxon>
        <taxon>Macrophomina</taxon>
    </lineage>
</organism>
<evidence type="ECO:0000256" key="1">
    <source>
        <dbReference type="SAM" id="MobiDB-lite"/>
    </source>
</evidence>
<keyword evidence="2" id="KW-0732">Signal</keyword>
<feature type="signal peptide" evidence="2">
    <location>
        <begin position="1"/>
        <end position="19"/>
    </location>
</feature>
<proteinExistence type="predicted"/>
<evidence type="ECO:0000313" key="4">
    <source>
        <dbReference type="Proteomes" id="UP000774617"/>
    </source>
</evidence>
<dbReference type="Proteomes" id="UP000774617">
    <property type="component" value="Unassembled WGS sequence"/>
</dbReference>
<name>A0ABQ8FWP2_9PEZI</name>